<dbReference type="Proteomes" id="UP001458880">
    <property type="component" value="Unassembled WGS sequence"/>
</dbReference>
<accession>A0AAW1MDW8</accession>
<evidence type="ECO:0000313" key="1">
    <source>
        <dbReference type="EMBL" id="KAK9744275.1"/>
    </source>
</evidence>
<name>A0AAW1MDW8_POPJA</name>
<dbReference type="AlphaFoldDB" id="A0AAW1MDW8"/>
<organism evidence="1 2">
    <name type="scientific">Popillia japonica</name>
    <name type="common">Japanese beetle</name>
    <dbReference type="NCBI Taxonomy" id="7064"/>
    <lineage>
        <taxon>Eukaryota</taxon>
        <taxon>Metazoa</taxon>
        <taxon>Ecdysozoa</taxon>
        <taxon>Arthropoda</taxon>
        <taxon>Hexapoda</taxon>
        <taxon>Insecta</taxon>
        <taxon>Pterygota</taxon>
        <taxon>Neoptera</taxon>
        <taxon>Endopterygota</taxon>
        <taxon>Coleoptera</taxon>
        <taxon>Polyphaga</taxon>
        <taxon>Scarabaeiformia</taxon>
        <taxon>Scarabaeidae</taxon>
        <taxon>Rutelinae</taxon>
        <taxon>Popillia</taxon>
    </lineage>
</organism>
<reference evidence="1 2" key="1">
    <citation type="journal article" date="2024" name="BMC Genomics">
        <title>De novo assembly and annotation of Popillia japonica's genome with initial clues to its potential as an invasive pest.</title>
        <authorList>
            <person name="Cucini C."/>
            <person name="Boschi S."/>
            <person name="Funari R."/>
            <person name="Cardaioli E."/>
            <person name="Iannotti N."/>
            <person name="Marturano G."/>
            <person name="Paoli F."/>
            <person name="Bruttini M."/>
            <person name="Carapelli A."/>
            <person name="Frati F."/>
            <person name="Nardi F."/>
        </authorList>
    </citation>
    <scope>NUCLEOTIDE SEQUENCE [LARGE SCALE GENOMIC DNA]</scope>
    <source>
        <strain evidence="1">DMR45628</strain>
    </source>
</reference>
<protein>
    <submittedName>
        <fullName evidence="1">Uncharacterized protein</fullName>
    </submittedName>
</protein>
<gene>
    <name evidence="1" type="ORF">QE152_g7915</name>
</gene>
<keyword evidence="2" id="KW-1185">Reference proteome</keyword>
<comment type="caution">
    <text evidence="1">The sequence shown here is derived from an EMBL/GenBank/DDBJ whole genome shotgun (WGS) entry which is preliminary data.</text>
</comment>
<sequence>MLQVDLLSGKDREDKETGIPIISGGLSFGVGGYIGKMWHTNRWTGRVLQEGAGSRKHRERTRRRWIQALPEDLLKMDTKDWRQKSKNLQDRKTTVNRFKRIRSKSVTYPEELFFPLDHRLKQSHLRKKTYNTQAVAGMNIGKEARPHGNPTEAVRKINEAQQNIPKEGALNTTKGSILGPVLWKILYAKTGTAIRSNFASI</sequence>
<evidence type="ECO:0000313" key="2">
    <source>
        <dbReference type="Proteomes" id="UP001458880"/>
    </source>
</evidence>
<dbReference type="EMBL" id="JASPKY010000060">
    <property type="protein sequence ID" value="KAK9744275.1"/>
    <property type="molecule type" value="Genomic_DNA"/>
</dbReference>
<proteinExistence type="predicted"/>